<feature type="chain" id="PRO_5043855014" description="Glucose dehydrogenase [FAD, quinone]-like" evidence="4">
    <location>
        <begin position="19"/>
        <end position="598"/>
    </location>
</feature>
<comment type="cofactor">
    <cofactor evidence="3">
        <name>FAD</name>
        <dbReference type="ChEBI" id="CHEBI:57692"/>
    </cofactor>
</comment>
<evidence type="ECO:0000256" key="1">
    <source>
        <dbReference type="ARBA" id="ARBA00010790"/>
    </source>
</evidence>
<dbReference type="AlphaFoldDB" id="A0AAV8ZT46"/>
<dbReference type="Pfam" id="PF05199">
    <property type="entry name" value="GMC_oxred_C"/>
    <property type="match status" value="1"/>
</dbReference>
<dbReference type="PANTHER" id="PTHR11552:SF208">
    <property type="entry name" value="RE36204P-RELATED"/>
    <property type="match status" value="1"/>
</dbReference>
<keyword evidence="3" id="KW-0285">Flavoprotein</keyword>
<reference evidence="7" key="1">
    <citation type="journal article" date="2023" name="Insect Mol. Biol.">
        <title>Genome sequencing provides insights into the evolution of gene families encoding plant cell wall-degrading enzymes in longhorned beetles.</title>
        <authorList>
            <person name="Shin N.R."/>
            <person name="Okamura Y."/>
            <person name="Kirsch R."/>
            <person name="Pauchet Y."/>
        </authorList>
    </citation>
    <scope>NUCLEOTIDE SEQUENCE</scope>
    <source>
        <strain evidence="7">RBIC_L_NR</strain>
    </source>
</reference>
<dbReference type="Pfam" id="PF00732">
    <property type="entry name" value="GMC_oxred_N"/>
    <property type="match status" value="2"/>
</dbReference>
<dbReference type="Proteomes" id="UP001162156">
    <property type="component" value="Unassembled WGS sequence"/>
</dbReference>
<proteinExistence type="inferred from homology"/>
<feature type="signal peptide" evidence="4">
    <location>
        <begin position="1"/>
        <end position="18"/>
    </location>
</feature>
<dbReference type="InterPro" id="IPR036188">
    <property type="entry name" value="FAD/NAD-bd_sf"/>
</dbReference>
<evidence type="ECO:0000313" key="8">
    <source>
        <dbReference type="Proteomes" id="UP001162156"/>
    </source>
</evidence>
<dbReference type="GO" id="GO:0016614">
    <property type="term" value="F:oxidoreductase activity, acting on CH-OH group of donors"/>
    <property type="evidence" value="ECO:0007669"/>
    <property type="project" value="InterPro"/>
</dbReference>
<evidence type="ECO:0000259" key="5">
    <source>
        <dbReference type="Pfam" id="PF00732"/>
    </source>
</evidence>
<feature type="domain" description="Glucose-methanol-choline oxidoreductase N-terminal" evidence="5">
    <location>
        <begin position="71"/>
        <end position="256"/>
    </location>
</feature>
<dbReference type="InterPro" id="IPR012132">
    <property type="entry name" value="GMC_OxRdtase"/>
</dbReference>
<feature type="domain" description="Glucose-methanol-choline oxidoreductase C-terminal" evidence="6">
    <location>
        <begin position="424"/>
        <end position="567"/>
    </location>
</feature>
<name>A0AAV8ZT46_9CUCU</name>
<feature type="domain" description="Glucose-methanol-choline oxidoreductase N-terminal" evidence="5">
    <location>
        <begin position="259"/>
        <end position="333"/>
    </location>
</feature>
<evidence type="ECO:0008006" key="9">
    <source>
        <dbReference type="Google" id="ProtNLM"/>
    </source>
</evidence>
<dbReference type="GO" id="GO:0050660">
    <property type="term" value="F:flavin adenine dinucleotide binding"/>
    <property type="evidence" value="ECO:0007669"/>
    <property type="project" value="InterPro"/>
</dbReference>
<keyword evidence="3" id="KW-0274">FAD</keyword>
<dbReference type="Gene3D" id="3.50.50.60">
    <property type="entry name" value="FAD/NAD(P)-binding domain"/>
    <property type="match status" value="3"/>
</dbReference>
<dbReference type="SUPFAM" id="SSF51905">
    <property type="entry name" value="FAD/NAD(P)-binding domain"/>
    <property type="match status" value="1"/>
</dbReference>
<keyword evidence="8" id="KW-1185">Reference proteome</keyword>
<sequence length="598" mass="67780">MVYTKVTLILLVSHPILTQSVLMSLDPLNIFRSVILSTTRSNRYYHDEYKDNSIYGDVKMPNDETFDFIVVGSGPSGSVIANRLSEISQWNVLLLEVGEEATPITDLPFLAGFLQYTDYNWGYRAEKQDGFCLGIHNYIRIRLIRRHLGNYEKPDTWFKITPRVLRILIALGGSSIINYMIHVRGNPLDYDKWAKMGNQGWSYKEMFPYILKSEDANITKGDRGYHNQGGYLSISDVPYRTEAANAFVRAAQEAGHSYNLKILTKARVVKVLIDHNTNEAYGVKYVANKKYRTVIAAKEVVLCAGGVNTPQLLMLSGIGPKDHLKELGMNVTLNIETDRQQNCQKLVTLLEGIEALAYIKTSASIHPHPSYPDVELIFVGGGVSSDRGLVSRKLFSISQEIYDAVWKPLENTPIYQVLPMLVHPKSYGYMKLKTKNPYHWPQFYPSYFSDSEKQDIKTLIASIREIQKISSSPSLQRYGATMVQTPIPGCDAHIFDSDDYWECAIRHISPSLCHQVATCKMGPPYDPEAVVDPSLRVYGISNLRVADTSVIPIPLTAHTQQPAYMIGEKASDLIKRDWIHKIDQFKTKDIRRRIKNKD</sequence>
<dbReference type="PANTHER" id="PTHR11552">
    <property type="entry name" value="GLUCOSE-METHANOL-CHOLINE GMC OXIDOREDUCTASE"/>
    <property type="match status" value="1"/>
</dbReference>
<gene>
    <name evidence="7" type="ORF">NQ314_001537</name>
</gene>
<comment type="similarity">
    <text evidence="1">Belongs to the GMC oxidoreductase family.</text>
</comment>
<feature type="active site" description="Proton donor" evidence="2">
    <location>
        <position position="514"/>
    </location>
</feature>
<organism evidence="7 8">
    <name type="scientific">Rhamnusium bicolor</name>
    <dbReference type="NCBI Taxonomy" id="1586634"/>
    <lineage>
        <taxon>Eukaryota</taxon>
        <taxon>Metazoa</taxon>
        <taxon>Ecdysozoa</taxon>
        <taxon>Arthropoda</taxon>
        <taxon>Hexapoda</taxon>
        <taxon>Insecta</taxon>
        <taxon>Pterygota</taxon>
        <taxon>Neoptera</taxon>
        <taxon>Endopterygota</taxon>
        <taxon>Coleoptera</taxon>
        <taxon>Polyphaga</taxon>
        <taxon>Cucujiformia</taxon>
        <taxon>Chrysomeloidea</taxon>
        <taxon>Cerambycidae</taxon>
        <taxon>Lepturinae</taxon>
        <taxon>Rhagiini</taxon>
        <taxon>Rhamnusium</taxon>
    </lineage>
</organism>
<evidence type="ECO:0000259" key="6">
    <source>
        <dbReference type="Pfam" id="PF05199"/>
    </source>
</evidence>
<dbReference type="InterPro" id="IPR000172">
    <property type="entry name" value="GMC_OxRdtase_N"/>
</dbReference>
<comment type="caution">
    <text evidence="7">The sequence shown here is derived from an EMBL/GenBank/DDBJ whole genome shotgun (WGS) entry which is preliminary data.</text>
</comment>
<accession>A0AAV8ZT46</accession>
<feature type="binding site" evidence="3">
    <location>
        <position position="268"/>
    </location>
    <ligand>
        <name>FAD</name>
        <dbReference type="ChEBI" id="CHEBI:57692"/>
    </ligand>
</feature>
<dbReference type="PIRSF" id="PIRSF000137">
    <property type="entry name" value="Alcohol_oxidase"/>
    <property type="match status" value="1"/>
</dbReference>
<dbReference type="InterPro" id="IPR007867">
    <property type="entry name" value="GMC_OxRtase_C"/>
</dbReference>
<dbReference type="EMBL" id="JANEYF010000431">
    <property type="protein sequence ID" value="KAJ8969894.1"/>
    <property type="molecule type" value="Genomic_DNA"/>
</dbReference>
<dbReference type="Gene3D" id="3.30.560.10">
    <property type="entry name" value="Glucose Oxidase, domain 3"/>
    <property type="match status" value="2"/>
</dbReference>
<dbReference type="SUPFAM" id="SSF54373">
    <property type="entry name" value="FAD-linked reductases, C-terminal domain"/>
    <property type="match status" value="1"/>
</dbReference>
<evidence type="ECO:0000256" key="3">
    <source>
        <dbReference type="PIRSR" id="PIRSR000137-2"/>
    </source>
</evidence>
<feature type="active site" description="Proton acceptor" evidence="2">
    <location>
        <position position="558"/>
    </location>
</feature>
<evidence type="ECO:0000256" key="4">
    <source>
        <dbReference type="SAM" id="SignalP"/>
    </source>
</evidence>
<evidence type="ECO:0000313" key="7">
    <source>
        <dbReference type="EMBL" id="KAJ8969894.1"/>
    </source>
</evidence>
<protein>
    <recommendedName>
        <fullName evidence="9">Glucose dehydrogenase [FAD, quinone]-like</fullName>
    </recommendedName>
</protein>
<evidence type="ECO:0000256" key="2">
    <source>
        <dbReference type="PIRSR" id="PIRSR000137-1"/>
    </source>
</evidence>
<keyword evidence="4" id="KW-0732">Signal</keyword>